<accession>A0A8X6YE71</accession>
<comment type="caution">
    <text evidence="1">The sequence shown here is derived from an EMBL/GenBank/DDBJ whole genome shotgun (WGS) entry which is preliminary data.</text>
</comment>
<dbReference type="AlphaFoldDB" id="A0A8X6YE71"/>
<dbReference type="EMBL" id="BMAV01017810">
    <property type="protein sequence ID" value="GFY69804.1"/>
    <property type="molecule type" value="Genomic_DNA"/>
</dbReference>
<evidence type="ECO:0000313" key="2">
    <source>
        <dbReference type="Proteomes" id="UP000886998"/>
    </source>
</evidence>
<dbReference type="PANTHER" id="PTHR47331">
    <property type="entry name" value="PHD-TYPE DOMAIN-CONTAINING PROTEIN"/>
    <property type="match status" value="1"/>
</dbReference>
<dbReference type="Pfam" id="PF05380">
    <property type="entry name" value="Peptidase_A17"/>
    <property type="match status" value="1"/>
</dbReference>
<proteinExistence type="predicted"/>
<dbReference type="OrthoDB" id="6435863at2759"/>
<dbReference type="InterPro" id="IPR008042">
    <property type="entry name" value="Retrotrans_Pao"/>
</dbReference>
<sequence length="117" mass="13302">MVLAKARIVPVKGSMFPRLELLGAVMGARIGLTILEFLHVPLKTYFWTDIKVVLAWIKDTEPWNTFVGNREKEIRELTNIDDWRHVFHGKSIQQTCLPDLANGQIFCRVNGGRVTPG</sequence>
<dbReference type="Proteomes" id="UP000886998">
    <property type="component" value="Unassembled WGS sequence"/>
</dbReference>
<evidence type="ECO:0000313" key="1">
    <source>
        <dbReference type="EMBL" id="GFY69804.1"/>
    </source>
</evidence>
<protein>
    <submittedName>
        <fullName evidence="1">Uncharacterized protein</fullName>
    </submittedName>
</protein>
<name>A0A8X6YE71_9ARAC</name>
<dbReference type="PANTHER" id="PTHR47331:SF5">
    <property type="entry name" value="RIBONUCLEASE H"/>
    <property type="match status" value="1"/>
</dbReference>
<keyword evidence="2" id="KW-1185">Reference proteome</keyword>
<organism evidence="1 2">
    <name type="scientific">Trichonephila inaurata madagascariensis</name>
    <dbReference type="NCBI Taxonomy" id="2747483"/>
    <lineage>
        <taxon>Eukaryota</taxon>
        <taxon>Metazoa</taxon>
        <taxon>Ecdysozoa</taxon>
        <taxon>Arthropoda</taxon>
        <taxon>Chelicerata</taxon>
        <taxon>Arachnida</taxon>
        <taxon>Araneae</taxon>
        <taxon>Araneomorphae</taxon>
        <taxon>Entelegynae</taxon>
        <taxon>Araneoidea</taxon>
        <taxon>Nephilidae</taxon>
        <taxon>Trichonephila</taxon>
        <taxon>Trichonephila inaurata</taxon>
    </lineage>
</organism>
<reference evidence="1" key="1">
    <citation type="submission" date="2020-08" db="EMBL/GenBank/DDBJ databases">
        <title>Multicomponent nature underlies the extraordinary mechanical properties of spider dragline silk.</title>
        <authorList>
            <person name="Kono N."/>
            <person name="Nakamura H."/>
            <person name="Mori M."/>
            <person name="Yoshida Y."/>
            <person name="Ohtoshi R."/>
            <person name="Malay A.D."/>
            <person name="Moran D.A.P."/>
            <person name="Tomita M."/>
            <person name="Numata K."/>
            <person name="Arakawa K."/>
        </authorList>
    </citation>
    <scope>NUCLEOTIDE SEQUENCE</scope>
</reference>
<gene>
    <name evidence="1" type="primary">AVEN_129204_1</name>
    <name evidence="1" type="ORF">TNIN_434241</name>
</gene>